<feature type="transmembrane region" description="Helical" evidence="5">
    <location>
        <begin position="150"/>
        <end position="172"/>
    </location>
</feature>
<dbReference type="FunCoup" id="G8JT12">
    <property type="interactions" value="419"/>
</dbReference>
<dbReference type="PANTHER" id="PTHR23051">
    <property type="entry name" value="SOLUTE CARRIER FAMILY 35, MEMBER F5"/>
    <property type="match status" value="1"/>
</dbReference>
<organism evidence="8 9">
    <name type="scientific">Eremothecium cymbalariae (strain CBS 270.75 / DBVPG 7215 / KCTC 17166 / NRRL Y-17582)</name>
    <name type="common">Yeast</name>
    <dbReference type="NCBI Taxonomy" id="931890"/>
    <lineage>
        <taxon>Eukaryota</taxon>
        <taxon>Fungi</taxon>
        <taxon>Dikarya</taxon>
        <taxon>Ascomycota</taxon>
        <taxon>Saccharomycotina</taxon>
        <taxon>Saccharomycetes</taxon>
        <taxon>Saccharomycetales</taxon>
        <taxon>Saccharomycetaceae</taxon>
        <taxon>Eremothecium</taxon>
    </lineage>
</organism>
<evidence type="ECO:0000259" key="6">
    <source>
        <dbReference type="Pfam" id="PF00892"/>
    </source>
</evidence>
<evidence type="ECO:0000256" key="1">
    <source>
        <dbReference type="ARBA" id="ARBA00004141"/>
    </source>
</evidence>
<dbReference type="Pfam" id="PF00892">
    <property type="entry name" value="EamA"/>
    <property type="match status" value="1"/>
</dbReference>
<dbReference type="Pfam" id="PF13127">
    <property type="entry name" value="DUF3955"/>
    <property type="match status" value="1"/>
</dbReference>
<feature type="transmembrane region" description="Helical" evidence="5">
    <location>
        <begin position="203"/>
        <end position="221"/>
    </location>
</feature>
<keyword evidence="2 5" id="KW-0812">Transmembrane</keyword>
<dbReference type="EMBL" id="CP002500">
    <property type="protein sequence ID" value="AET39165.1"/>
    <property type="molecule type" value="Genomic_DNA"/>
</dbReference>
<dbReference type="Proteomes" id="UP000006790">
    <property type="component" value="Chromosome 4"/>
</dbReference>
<name>G8JT12_ERECY</name>
<feature type="transmembrane region" description="Helical" evidence="5">
    <location>
        <begin position="178"/>
        <end position="198"/>
    </location>
</feature>
<comment type="subcellular location">
    <subcellularLocation>
        <location evidence="1">Membrane</location>
        <topology evidence="1">Multi-pass membrane protein</topology>
    </subcellularLocation>
</comment>
<feature type="transmembrane region" description="Helical" evidence="5">
    <location>
        <begin position="356"/>
        <end position="374"/>
    </location>
</feature>
<dbReference type="InterPro" id="IPR025016">
    <property type="entry name" value="DUF3955"/>
</dbReference>
<evidence type="ECO:0000256" key="3">
    <source>
        <dbReference type="ARBA" id="ARBA00022989"/>
    </source>
</evidence>
<dbReference type="OrthoDB" id="1436450at2759"/>
<dbReference type="HOGENOM" id="CLU_026578_1_0_1"/>
<dbReference type="InParanoid" id="G8JT12"/>
<feature type="domain" description="DUF3955" evidence="7">
    <location>
        <begin position="14"/>
        <end position="59"/>
    </location>
</feature>
<evidence type="ECO:0000313" key="9">
    <source>
        <dbReference type="Proteomes" id="UP000006790"/>
    </source>
</evidence>
<evidence type="ECO:0000259" key="7">
    <source>
        <dbReference type="Pfam" id="PF13127"/>
    </source>
</evidence>
<keyword evidence="4 5" id="KW-0472">Membrane</keyword>
<accession>G8JT12</accession>
<dbReference type="SUPFAM" id="SSF103481">
    <property type="entry name" value="Multidrug resistance efflux transporter EmrE"/>
    <property type="match status" value="1"/>
</dbReference>
<feature type="transmembrane region" description="Helical" evidence="5">
    <location>
        <begin position="256"/>
        <end position="276"/>
    </location>
</feature>
<dbReference type="InterPro" id="IPR000620">
    <property type="entry name" value="EamA_dom"/>
</dbReference>
<proteinExistence type="predicted"/>
<dbReference type="InterPro" id="IPR037185">
    <property type="entry name" value="EmrE-like"/>
</dbReference>
<protein>
    <submittedName>
        <fullName evidence="8">Uncharacterized protein</fullName>
    </submittedName>
</protein>
<evidence type="ECO:0000256" key="2">
    <source>
        <dbReference type="ARBA" id="ARBA00022692"/>
    </source>
</evidence>
<keyword evidence="9" id="KW-1185">Reference proteome</keyword>
<dbReference type="GO" id="GO:0000329">
    <property type="term" value="C:fungal-type vacuole membrane"/>
    <property type="evidence" value="ECO:0007669"/>
    <property type="project" value="TreeGrafter"/>
</dbReference>
<keyword evidence="3 5" id="KW-1133">Transmembrane helix</keyword>
<dbReference type="AlphaFoldDB" id="G8JT12"/>
<feature type="transmembrane region" description="Helical" evidence="5">
    <location>
        <begin position="12"/>
        <end position="34"/>
    </location>
</feature>
<feature type="transmembrane region" description="Helical" evidence="5">
    <location>
        <begin position="46"/>
        <end position="63"/>
    </location>
</feature>
<evidence type="ECO:0000256" key="5">
    <source>
        <dbReference type="SAM" id="Phobius"/>
    </source>
</evidence>
<dbReference type="GeneID" id="11469307"/>
<feature type="transmembrane region" description="Helical" evidence="5">
    <location>
        <begin position="288"/>
        <end position="314"/>
    </location>
</feature>
<dbReference type="OMA" id="FWCKALI"/>
<feature type="transmembrane region" description="Helical" evidence="5">
    <location>
        <begin position="326"/>
        <end position="344"/>
    </location>
</feature>
<evidence type="ECO:0000313" key="8">
    <source>
        <dbReference type="EMBL" id="AET39165.1"/>
    </source>
</evidence>
<dbReference type="PANTHER" id="PTHR23051:SF0">
    <property type="entry name" value="SOLUTE CARRIER FAMILY 35 MEMBER F5"/>
    <property type="match status" value="1"/>
</dbReference>
<gene>
    <name evidence="8" type="ordered locus">Ecym_4086</name>
</gene>
<dbReference type="eggNOG" id="KOG2765">
    <property type="taxonomic scope" value="Eukaryota"/>
</dbReference>
<evidence type="ECO:0000256" key="4">
    <source>
        <dbReference type="ARBA" id="ARBA00023136"/>
    </source>
</evidence>
<reference evidence="9" key="1">
    <citation type="journal article" date="2012" name="G3 (Bethesda)">
        <title>Pichia sorbitophila, an interspecies yeast hybrid reveals early steps of genome resolution following polyploidization.</title>
        <authorList>
            <person name="Leh Louis V."/>
            <person name="Despons L."/>
            <person name="Friedrich A."/>
            <person name="Martin T."/>
            <person name="Durrens P."/>
            <person name="Casaregola S."/>
            <person name="Neuveglise C."/>
            <person name="Fairhead C."/>
            <person name="Marck C."/>
            <person name="Cruz J.A."/>
            <person name="Straub M.L."/>
            <person name="Kugler V."/>
            <person name="Sacerdot C."/>
            <person name="Uzunov Z."/>
            <person name="Thierry A."/>
            <person name="Weiss S."/>
            <person name="Bleykasten C."/>
            <person name="De Montigny J."/>
            <person name="Jacques N."/>
            <person name="Jung P."/>
            <person name="Lemaire M."/>
            <person name="Mallet S."/>
            <person name="Morel G."/>
            <person name="Richard G.F."/>
            <person name="Sarkar A."/>
            <person name="Savel G."/>
            <person name="Schacherer J."/>
            <person name="Seret M.L."/>
            <person name="Talla E."/>
            <person name="Samson G."/>
            <person name="Jubin C."/>
            <person name="Poulain J."/>
            <person name="Vacherie B."/>
            <person name="Barbe V."/>
            <person name="Pelletier E."/>
            <person name="Sherman D.J."/>
            <person name="Westhof E."/>
            <person name="Weissenbach J."/>
            <person name="Baret P.V."/>
            <person name="Wincker P."/>
            <person name="Gaillardin C."/>
            <person name="Dujon B."/>
            <person name="Souciet J.L."/>
        </authorList>
    </citation>
    <scope>NUCLEOTIDE SEQUENCE [LARGE SCALE GENOMIC DNA]</scope>
    <source>
        <strain evidence="9">CBS 270.75 / DBVPG 7215 / KCTC 17166 / NRRL Y-17582</strain>
    </source>
</reference>
<dbReference type="KEGG" id="erc:Ecym_4086"/>
<sequence length="414" mass="45766">MAVNSLEVARRRWTLGLFILGLVVFLWVLSAILLSHIFEDGTYRKPFFVTYLNTASFVIYLLPRGWKMVMGYLFMGVATRGEGGGGAGFLDEPLLEEGHSGEEVVAAFEQTSSLSLLSFPSVAEPVPLEVDLQAASAPTQELSVRETVKLSADFCIMWVLANVAANAALSYTSVTSQIILSSTSSFFTLIIGACYRIVSINKAYVLGCVVSFIGIILTTYSDSAVTSLKELLIDFTLRAASFTDLNLRTSGTPSTFFGNLLALLGSIMYGFYCTLLKYKVQDESQLDMMLFFGFVGLFTLLFFWPLLIIVHLLGLEAFELPHDPKVISVIFLNCFIMVVSELCWAKSMFLTSPLTVTVGLSATIPFAMFGDYIIKGRNMTLLYFIGASLIFVSIFIINKESKEVINRQERPQII</sequence>
<feature type="transmembrane region" description="Helical" evidence="5">
    <location>
        <begin position="380"/>
        <end position="397"/>
    </location>
</feature>
<dbReference type="RefSeq" id="XP_003645982.1">
    <property type="nucleotide sequence ID" value="XM_003645934.1"/>
</dbReference>
<feature type="domain" description="EamA" evidence="6">
    <location>
        <begin position="257"/>
        <end position="398"/>
    </location>
</feature>